<dbReference type="Proteomes" id="UP000295278">
    <property type="component" value="Unassembled WGS sequence"/>
</dbReference>
<evidence type="ECO:0000313" key="1">
    <source>
        <dbReference type="EMBL" id="TDD73623.1"/>
    </source>
</evidence>
<sequence>MRKLKIIFTIIISFAILSCEKRNSSLEIEKEIINNLFVEMVDSIHKDPRIYLTFPPNPDIIYDQKGNKIGVDSTEYKIEIIKYNNDEELRKKDTSKLLFGVSEKIYRPSEYEYKSIESYFKTLKLQIDTTSNSTESKIDLEQFKNNKKFRFKYLSEFPIGANILNNDGTFKFSGGIAFSKIIFDERKQIGILCGNYLCEPRCGIGYLIIIKKINNKWKIKKIERTWQS</sequence>
<dbReference type="PROSITE" id="PS51257">
    <property type="entry name" value="PROKAR_LIPOPROTEIN"/>
    <property type="match status" value="1"/>
</dbReference>
<comment type="caution">
    <text evidence="1">The sequence shown here is derived from an EMBL/GenBank/DDBJ whole genome shotgun (WGS) entry which is preliminary data.</text>
</comment>
<dbReference type="OrthoDB" id="1258457at2"/>
<organism evidence="1 2">
    <name type="scientific">Flavobacterium caseinilyticum</name>
    <dbReference type="NCBI Taxonomy" id="2541732"/>
    <lineage>
        <taxon>Bacteria</taxon>
        <taxon>Pseudomonadati</taxon>
        <taxon>Bacteroidota</taxon>
        <taxon>Flavobacteriia</taxon>
        <taxon>Flavobacteriales</taxon>
        <taxon>Flavobacteriaceae</taxon>
        <taxon>Flavobacterium</taxon>
    </lineage>
</organism>
<dbReference type="AlphaFoldDB" id="A0A4R5ALY3"/>
<dbReference type="RefSeq" id="WP_131910890.1">
    <property type="nucleotide sequence ID" value="NZ_SMFM01000019.1"/>
</dbReference>
<gene>
    <name evidence="1" type="ORF">E0F89_16920</name>
</gene>
<reference evidence="1 2" key="1">
    <citation type="submission" date="2019-03" db="EMBL/GenBank/DDBJ databases">
        <title>Flavobacterium AT-3-2 sp. nov., isolated from arctic soil.</title>
        <authorList>
            <person name="Chaudhary D.K."/>
        </authorList>
    </citation>
    <scope>NUCLEOTIDE SEQUENCE [LARGE SCALE GENOMIC DNA]</scope>
    <source>
        <strain evidence="1 2">AT-3-2</strain>
    </source>
</reference>
<accession>A0A4R5ALY3</accession>
<evidence type="ECO:0000313" key="2">
    <source>
        <dbReference type="Proteomes" id="UP000295278"/>
    </source>
</evidence>
<dbReference type="EMBL" id="SMFM01000019">
    <property type="protein sequence ID" value="TDD73623.1"/>
    <property type="molecule type" value="Genomic_DNA"/>
</dbReference>
<protein>
    <recommendedName>
        <fullName evidence="3">Lipoprotein</fullName>
    </recommendedName>
</protein>
<keyword evidence="2" id="KW-1185">Reference proteome</keyword>
<evidence type="ECO:0008006" key="3">
    <source>
        <dbReference type="Google" id="ProtNLM"/>
    </source>
</evidence>
<proteinExistence type="predicted"/>
<name>A0A4R5ALY3_9FLAO</name>